<evidence type="ECO:0000313" key="2">
    <source>
        <dbReference type="Proteomes" id="UP000694460"/>
    </source>
</evidence>
<dbReference type="Proteomes" id="UP000694460">
    <property type="component" value="Unassembled WGS sequence"/>
</dbReference>
<sequence length="75" mass="7623">MAEQVDPDDVSAVFEDAGELVGGAERIDEYGGVEGVIAQRQSSGVTADAKAGAAGCLGEHGDGQVYREDLVEVVG</sequence>
<keyword evidence="2" id="KW-1185">Reference proteome</keyword>
<gene>
    <name evidence="1" type="ORF">JOF57_002279</name>
</gene>
<protein>
    <submittedName>
        <fullName evidence="1">Uncharacterized protein</fullName>
    </submittedName>
</protein>
<reference evidence="1 2" key="1">
    <citation type="submission" date="2021-03" db="EMBL/GenBank/DDBJ databases">
        <title>Sequencing the genomes of 1000 actinobacteria strains.</title>
        <authorList>
            <person name="Klenk H.-P."/>
        </authorList>
    </citation>
    <scope>NUCLEOTIDE SEQUENCE [LARGE SCALE GENOMIC DNA]</scope>
    <source>
        <strain evidence="1 2">DSM 46713</strain>
    </source>
</reference>
<evidence type="ECO:0000313" key="1">
    <source>
        <dbReference type="EMBL" id="MBP2452366.1"/>
    </source>
</evidence>
<organism evidence="1 2">
    <name type="scientific">Mycolicibacterium lutetiense</name>
    <dbReference type="NCBI Taxonomy" id="1641992"/>
    <lineage>
        <taxon>Bacteria</taxon>
        <taxon>Bacillati</taxon>
        <taxon>Actinomycetota</taxon>
        <taxon>Actinomycetes</taxon>
        <taxon>Mycobacteriales</taxon>
        <taxon>Mycobacteriaceae</taxon>
        <taxon>Mycolicibacterium</taxon>
    </lineage>
</organism>
<accession>A0ABS4ZT73</accession>
<dbReference type="EMBL" id="JAGIOP010000002">
    <property type="protein sequence ID" value="MBP2452366.1"/>
    <property type="molecule type" value="Genomic_DNA"/>
</dbReference>
<comment type="caution">
    <text evidence="1">The sequence shown here is derived from an EMBL/GenBank/DDBJ whole genome shotgun (WGS) entry which is preliminary data.</text>
</comment>
<proteinExistence type="predicted"/>
<name>A0ABS4ZT73_9MYCO</name>